<dbReference type="EMBL" id="JH822424">
    <property type="protein sequence ID" value="EKC17623.1"/>
    <property type="molecule type" value="Genomic_DNA"/>
</dbReference>
<name>K1P7U1_MAGGI</name>
<organism evidence="1">
    <name type="scientific">Magallana gigas</name>
    <name type="common">Pacific oyster</name>
    <name type="synonym">Crassostrea gigas</name>
    <dbReference type="NCBI Taxonomy" id="29159"/>
    <lineage>
        <taxon>Eukaryota</taxon>
        <taxon>Metazoa</taxon>
        <taxon>Spiralia</taxon>
        <taxon>Lophotrochozoa</taxon>
        <taxon>Mollusca</taxon>
        <taxon>Bivalvia</taxon>
        <taxon>Autobranchia</taxon>
        <taxon>Pteriomorphia</taxon>
        <taxon>Ostreida</taxon>
        <taxon>Ostreoidea</taxon>
        <taxon>Ostreidae</taxon>
        <taxon>Magallana</taxon>
    </lineage>
</organism>
<proteinExistence type="predicted"/>
<dbReference type="InParanoid" id="K1P7U1"/>
<sequence length="99" mass="11725">MKWCKYLQDPENYKPKHLPYGKYLTGEDFRNDLQHVFSELAKDATKLSNLGSTQANENFNRIVACKNPKMCYLVDQRAHLFVWQLLLPTRILEIRPLKK</sequence>
<evidence type="ECO:0000313" key="1">
    <source>
        <dbReference type="EMBL" id="EKC17623.1"/>
    </source>
</evidence>
<reference evidence="1" key="1">
    <citation type="journal article" date="2012" name="Nature">
        <title>The oyster genome reveals stress adaptation and complexity of shell formation.</title>
        <authorList>
            <person name="Zhang G."/>
            <person name="Fang X."/>
            <person name="Guo X."/>
            <person name="Li L."/>
            <person name="Luo R."/>
            <person name="Xu F."/>
            <person name="Yang P."/>
            <person name="Zhang L."/>
            <person name="Wang X."/>
            <person name="Qi H."/>
            <person name="Xiong Z."/>
            <person name="Que H."/>
            <person name="Xie Y."/>
            <person name="Holland P.W."/>
            <person name="Paps J."/>
            <person name="Zhu Y."/>
            <person name="Wu F."/>
            <person name="Chen Y."/>
            <person name="Wang J."/>
            <person name="Peng C."/>
            <person name="Meng J."/>
            <person name="Yang L."/>
            <person name="Liu J."/>
            <person name="Wen B."/>
            <person name="Zhang N."/>
            <person name="Huang Z."/>
            <person name="Zhu Q."/>
            <person name="Feng Y."/>
            <person name="Mount A."/>
            <person name="Hedgecock D."/>
            <person name="Xu Z."/>
            <person name="Liu Y."/>
            <person name="Domazet-Loso T."/>
            <person name="Du Y."/>
            <person name="Sun X."/>
            <person name="Zhang S."/>
            <person name="Liu B."/>
            <person name="Cheng P."/>
            <person name="Jiang X."/>
            <person name="Li J."/>
            <person name="Fan D."/>
            <person name="Wang W."/>
            <person name="Fu W."/>
            <person name="Wang T."/>
            <person name="Wang B."/>
            <person name="Zhang J."/>
            <person name="Peng Z."/>
            <person name="Li Y."/>
            <person name="Li N."/>
            <person name="Wang J."/>
            <person name="Chen M."/>
            <person name="He Y."/>
            <person name="Tan F."/>
            <person name="Song X."/>
            <person name="Zheng Q."/>
            <person name="Huang R."/>
            <person name="Yang H."/>
            <person name="Du X."/>
            <person name="Chen L."/>
            <person name="Yang M."/>
            <person name="Gaffney P.M."/>
            <person name="Wang S."/>
            <person name="Luo L."/>
            <person name="She Z."/>
            <person name="Ming Y."/>
            <person name="Huang W."/>
            <person name="Zhang S."/>
            <person name="Huang B."/>
            <person name="Zhang Y."/>
            <person name="Qu T."/>
            <person name="Ni P."/>
            <person name="Miao G."/>
            <person name="Wang J."/>
            <person name="Wang Q."/>
            <person name="Steinberg C.E."/>
            <person name="Wang H."/>
            <person name="Li N."/>
            <person name="Qian L."/>
            <person name="Zhang G."/>
            <person name="Li Y."/>
            <person name="Yang H."/>
            <person name="Liu X."/>
            <person name="Wang J."/>
            <person name="Yin Y."/>
            <person name="Wang J."/>
        </authorList>
    </citation>
    <scope>NUCLEOTIDE SEQUENCE [LARGE SCALE GENOMIC DNA]</scope>
    <source>
        <strain evidence="1">05x7-T-G4-1.051#20</strain>
    </source>
</reference>
<gene>
    <name evidence="1" type="ORF">CGI_10000444</name>
</gene>
<dbReference type="HOGENOM" id="CLU_2322612_0_0_1"/>
<dbReference type="AlphaFoldDB" id="K1P7U1"/>
<accession>K1P7U1</accession>
<protein>
    <submittedName>
        <fullName evidence="1">Uncharacterized protein</fullName>
    </submittedName>
</protein>